<reference evidence="1" key="2">
    <citation type="submission" date="2023-01" db="EMBL/GenBank/DDBJ databases">
        <authorList>
            <person name="Sun Q."/>
            <person name="Evtushenko L."/>
        </authorList>
    </citation>
    <scope>NUCLEOTIDE SEQUENCE</scope>
    <source>
        <strain evidence="1">VKM Ac-1069</strain>
    </source>
</reference>
<dbReference type="RefSeq" id="WP_037044218.1">
    <property type="nucleotide sequence ID" value="NZ_BAAAUZ010000039.1"/>
</dbReference>
<organism evidence="1 2">
    <name type="scientific">Pseudonocardia halophobica</name>
    <dbReference type="NCBI Taxonomy" id="29401"/>
    <lineage>
        <taxon>Bacteria</taxon>
        <taxon>Bacillati</taxon>
        <taxon>Actinomycetota</taxon>
        <taxon>Actinomycetes</taxon>
        <taxon>Pseudonocardiales</taxon>
        <taxon>Pseudonocardiaceae</taxon>
        <taxon>Pseudonocardia</taxon>
    </lineage>
</organism>
<dbReference type="EMBL" id="BSFQ01000019">
    <property type="protein sequence ID" value="GLL13135.1"/>
    <property type="molecule type" value="Genomic_DNA"/>
</dbReference>
<gene>
    <name evidence="1" type="ORF">GCM10017577_42780</name>
</gene>
<proteinExistence type="predicted"/>
<protein>
    <submittedName>
        <fullName evidence="1">Uncharacterized protein</fullName>
    </submittedName>
</protein>
<comment type="caution">
    <text evidence="1">The sequence shown here is derived from an EMBL/GenBank/DDBJ whole genome shotgun (WGS) entry which is preliminary data.</text>
</comment>
<accession>A0A9W6NX69</accession>
<dbReference type="Proteomes" id="UP001143463">
    <property type="component" value="Unassembled WGS sequence"/>
</dbReference>
<keyword evidence="2" id="KW-1185">Reference proteome</keyword>
<dbReference type="AlphaFoldDB" id="A0A9W6NX69"/>
<name>A0A9W6NX69_9PSEU</name>
<evidence type="ECO:0000313" key="2">
    <source>
        <dbReference type="Proteomes" id="UP001143463"/>
    </source>
</evidence>
<evidence type="ECO:0000313" key="1">
    <source>
        <dbReference type="EMBL" id="GLL13135.1"/>
    </source>
</evidence>
<reference evidence="1" key="1">
    <citation type="journal article" date="2014" name="Int. J. Syst. Evol. Microbiol.">
        <title>Complete genome sequence of Corynebacterium casei LMG S-19264T (=DSM 44701T), isolated from a smear-ripened cheese.</title>
        <authorList>
            <consortium name="US DOE Joint Genome Institute (JGI-PGF)"/>
            <person name="Walter F."/>
            <person name="Albersmeier A."/>
            <person name="Kalinowski J."/>
            <person name="Ruckert C."/>
        </authorList>
    </citation>
    <scope>NUCLEOTIDE SEQUENCE</scope>
    <source>
        <strain evidence="1">VKM Ac-1069</strain>
    </source>
</reference>
<sequence length="62" mass="6699">MINVYLSARALAAARSVDPGVSPAAVHAAVEIALVEQLREVATWSPERIRDRATRIERDATG</sequence>